<dbReference type="EMBL" id="JARKIF010000009">
    <property type="protein sequence ID" value="KAJ7630738.1"/>
    <property type="molecule type" value="Genomic_DNA"/>
</dbReference>
<comment type="caution">
    <text evidence="3">The sequence shown here is derived from an EMBL/GenBank/DDBJ whole genome shotgun (WGS) entry which is preliminary data.</text>
</comment>
<evidence type="ECO:0000313" key="4">
    <source>
        <dbReference type="Proteomes" id="UP001221142"/>
    </source>
</evidence>
<dbReference type="AlphaFoldDB" id="A0AAD7BTZ5"/>
<name>A0AAD7BTZ5_9AGAR</name>
<feature type="chain" id="PRO_5042065326" evidence="2">
    <location>
        <begin position="25"/>
        <end position="260"/>
    </location>
</feature>
<sequence>MAAGLPIPSFLLFFLLLFLQLVSGQTQINGQTFTNGLSIISSPLANNPAHAGSPISIAVDVSGDGKLQSPSTINSLQIYLVSDETNLNMTVTADPSFLTSQPGSTVKHLDWPVPPCLPAGNYNLTFYETSSFNQTPVFAITPILVPLSNPNPSGNCSSPNPLQSQPQPANPLPQPPFAPSSSVSASPASVFSSLPTSSGMVTKFTSGTSADLETLTIVLSNGVLELPTVTVISQVSATPTTVVLISMATVTDIVQGTPTT</sequence>
<keyword evidence="4" id="KW-1185">Reference proteome</keyword>
<proteinExistence type="predicted"/>
<protein>
    <submittedName>
        <fullName evidence="3">Uncharacterized protein</fullName>
    </submittedName>
</protein>
<feature type="compositionally biased region" description="Low complexity" evidence="1">
    <location>
        <begin position="151"/>
        <end position="167"/>
    </location>
</feature>
<gene>
    <name evidence="3" type="ORF">FB45DRAFT_916439</name>
</gene>
<feature type="signal peptide" evidence="2">
    <location>
        <begin position="1"/>
        <end position="24"/>
    </location>
</feature>
<keyword evidence="2" id="KW-0732">Signal</keyword>
<reference evidence="3" key="1">
    <citation type="submission" date="2023-03" db="EMBL/GenBank/DDBJ databases">
        <title>Massive genome expansion in bonnet fungi (Mycena s.s.) driven by repeated elements and novel gene families across ecological guilds.</title>
        <authorList>
            <consortium name="Lawrence Berkeley National Laboratory"/>
            <person name="Harder C.B."/>
            <person name="Miyauchi S."/>
            <person name="Viragh M."/>
            <person name="Kuo A."/>
            <person name="Thoen E."/>
            <person name="Andreopoulos B."/>
            <person name="Lu D."/>
            <person name="Skrede I."/>
            <person name="Drula E."/>
            <person name="Henrissat B."/>
            <person name="Morin E."/>
            <person name="Kohler A."/>
            <person name="Barry K."/>
            <person name="LaButti K."/>
            <person name="Morin E."/>
            <person name="Salamov A."/>
            <person name="Lipzen A."/>
            <person name="Mereny Z."/>
            <person name="Hegedus B."/>
            <person name="Baldrian P."/>
            <person name="Stursova M."/>
            <person name="Weitz H."/>
            <person name="Taylor A."/>
            <person name="Grigoriev I.V."/>
            <person name="Nagy L.G."/>
            <person name="Martin F."/>
            <person name="Kauserud H."/>
        </authorList>
    </citation>
    <scope>NUCLEOTIDE SEQUENCE</scope>
    <source>
        <strain evidence="3">9284</strain>
    </source>
</reference>
<evidence type="ECO:0000256" key="1">
    <source>
        <dbReference type="SAM" id="MobiDB-lite"/>
    </source>
</evidence>
<evidence type="ECO:0000313" key="3">
    <source>
        <dbReference type="EMBL" id="KAJ7630738.1"/>
    </source>
</evidence>
<feature type="compositionally biased region" description="Pro residues" evidence="1">
    <location>
        <begin position="168"/>
        <end position="178"/>
    </location>
</feature>
<evidence type="ECO:0000256" key="2">
    <source>
        <dbReference type="SAM" id="SignalP"/>
    </source>
</evidence>
<organism evidence="3 4">
    <name type="scientific">Roridomyces roridus</name>
    <dbReference type="NCBI Taxonomy" id="1738132"/>
    <lineage>
        <taxon>Eukaryota</taxon>
        <taxon>Fungi</taxon>
        <taxon>Dikarya</taxon>
        <taxon>Basidiomycota</taxon>
        <taxon>Agaricomycotina</taxon>
        <taxon>Agaricomycetes</taxon>
        <taxon>Agaricomycetidae</taxon>
        <taxon>Agaricales</taxon>
        <taxon>Marasmiineae</taxon>
        <taxon>Mycenaceae</taxon>
        <taxon>Roridomyces</taxon>
    </lineage>
</organism>
<feature type="region of interest" description="Disordered" evidence="1">
    <location>
        <begin position="151"/>
        <end position="181"/>
    </location>
</feature>
<dbReference type="Proteomes" id="UP001221142">
    <property type="component" value="Unassembled WGS sequence"/>
</dbReference>
<accession>A0AAD7BTZ5</accession>